<protein>
    <submittedName>
        <fullName evidence="2">Uncharacterized protein</fullName>
    </submittedName>
</protein>
<evidence type="ECO:0000313" key="3">
    <source>
        <dbReference type="Proteomes" id="UP000683925"/>
    </source>
</evidence>
<keyword evidence="3" id="KW-1185">Reference proteome</keyword>
<sequence>MSNDGVQTDNLKEYTAQFSMFLGQEFWANLPLFCYMMIGQVIVSDLRIFYLRKTCQNY</sequence>
<reference evidence="2" key="1">
    <citation type="submission" date="2021-01" db="EMBL/GenBank/DDBJ databases">
        <authorList>
            <consortium name="Genoscope - CEA"/>
            <person name="William W."/>
        </authorList>
    </citation>
    <scope>NUCLEOTIDE SEQUENCE</scope>
</reference>
<dbReference type="EMBL" id="CAJJDP010000070">
    <property type="protein sequence ID" value="CAD8178835.1"/>
    <property type="molecule type" value="Genomic_DNA"/>
</dbReference>
<organism evidence="2 3">
    <name type="scientific">Paramecium octaurelia</name>
    <dbReference type="NCBI Taxonomy" id="43137"/>
    <lineage>
        <taxon>Eukaryota</taxon>
        <taxon>Sar</taxon>
        <taxon>Alveolata</taxon>
        <taxon>Ciliophora</taxon>
        <taxon>Intramacronucleata</taxon>
        <taxon>Oligohymenophorea</taxon>
        <taxon>Peniculida</taxon>
        <taxon>Parameciidae</taxon>
        <taxon>Paramecium</taxon>
    </lineage>
</organism>
<name>A0A8S1VRQ3_PAROT</name>
<keyword evidence="1" id="KW-1133">Transmembrane helix</keyword>
<proteinExistence type="predicted"/>
<evidence type="ECO:0000313" key="2">
    <source>
        <dbReference type="EMBL" id="CAD8178835.1"/>
    </source>
</evidence>
<keyword evidence="1" id="KW-0812">Transmembrane</keyword>
<accession>A0A8S1VRQ3</accession>
<dbReference type="AlphaFoldDB" id="A0A8S1VRQ3"/>
<keyword evidence="1" id="KW-0472">Membrane</keyword>
<gene>
    <name evidence="2" type="ORF">POCTA_138.1.T0710283</name>
</gene>
<feature type="transmembrane region" description="Helical" evidence="1">
    <location>
        <begin position="26"/>
        <end position="43"/>
    </location>
</feature>
<comment type="caution">
    <text evidence="2">The sequence shown here is derived from an EMBL/GenBank/DDBJ whole genome shotgun (WGS) entry which is preliminary data.</text>
</comment>
<evidence type="ECO:0000256" key="1">
    <source>
        <dbReference type="SAM" id="Phobius"/>
    </source>
</evidence>
<dbReference type="Proteomes" id="UP000683925">
    <property type="component" value="Unassembled WGS sequence"/>
</dbReference>